<reference evidence="1 2" key="1">
    <citation type="submission" date="2013-08" db="EMBL/GenBank/DDBJ databases">
        <authorList>
            <person name="Weinstock G."/>
            <person name="Sodergren E."/>
            <person name="Wylie T."/>
            <person name="Fulton L."/>
            <person name="Fulton R."/>
            <person name="Fronick C."/>
            <person name="O'Laughlin M."/>
            <person name="Godfrey J."/>
            <person name="Miner T."/>
            <person name="Herter B."/>
            <person name="Appelbaum E."/>
            <person name="Cordes M."/>
            <person name="Lek S."/>
            <person name="Wollam A."/>
            <person name="Pepin K.H."/>
            <person name="Palsikar V.B."/>
            <person name="Mitreva M."/>
            <person name="Wilson R.K."/>
        </authorList>
    </citation>
    <scope>NUCLEOTIDE SEQUENCE [LARGE SCALE GENOMIC DNA]</scope>
    <source>
        <strain evidence="1 2">ATCC 700332</strain>
    </source>
</reference>
<name>A0ABN0NXA8_TRELE</name>
<organism evidence="1 2">
    <name type="scientific">Treponema lecithinolyticum ATCC 700332</name>
    <dbReference type="NCBI Taxonomy" id="1321815"/>
    <lineage>
        <taxon>Bacteria</taxon>
        <taxon>Pseudomonadati</taxon>
        <taxon>Spirochaetota</taxon>
        <taxon>Spirochaetia</taxon>
        <taxon>Spirochaetales</taxon>
        <taxon>Treponemataceae</taxon>
        <taxon>Treponema</taxon>
    </lineage>
</organism>
<keyword evidence="2" id="KW-1185">Reference proteome</keyword>
<dbReference type="InterPro" id="IPR050238">
    <property type="entry name" value="DNA_Rep/Repair_Clamp_Loader"/>
</dbReference>
<dbReference type="Proteomes" id="UP000016649">
    <property type="component" value="Unassembled WGS sequence"/>
</dbReference>
<dbReference type="PANTHER" id="PTHR11669">
    <property type="entry name" value="REPLICATION FACTOR C / DNA POLYMERASE III GAMMA-TAU SUBUNIT"/>
    <property type="match status" value="1"/>
</dbReference>
<accession>A0ABN0NXA8</accession>
<dbReference type="SUPFAM" id="SSF52540">
    <property type="entry name" value="P-loop containing nucleoside triphosphate hydrolases"/>
    <property type="match status" value="1"/>
</dbReference>
<dbReference type="InterPro" id="IPR027417">
    <property type="entry name" value="P-loop_NTPase"/>
</dbReference>
<evidence type="ECO:0000313" key="1">
    <source>
        <dbReference type="EMBL" id="ERJ92054.1"/>
    </source>
</evidence>
<dbReference type="RefSeq" id="WP_021687913.1">
    <property type="nucleotide sequence ID" value="NZ_KI260569.1"/>
</dbReference>
<gene>
    <name evidence="1" type="ORF">HMPREF9193_01712</name>
</gene>
<protein>
    <submittedName>
        <fullName evidence="1">Uncharacterized protein</fullName>
    </submittedName>
</protein>
<dbReference type="PANTHER" id="PTHR11669:SF8">
    <property type="entry name" value="DNA POLYMERASE III SUBUNIT DELTA"/>
    <property type="match status" value="1"/>
</dbReference>
<proteinExistence type="predicted"/>
<dbReference type="Pfam" id="PF13177">
    <property type="entry name" value="DNA_pol3_delta2"/>
    <property type="match status" value="2"/>
</dbReference>
<comment type="caution">
    <text evidence="1">The sequence shown here is derived from an EMBL/GenBank/DDBJ whole genome shotgun (WGS) entry which is preliminary data.</text>
</comment>
<sequence>MFENILYQPCTALIEADITSGSLPQALLFAGPAMAGKLSAALETARILSCKNMPKGLWQCTCASCLRHKSLVHTETLIAGSRDCTPEIAAASKTLYDAALNNAQYIQAARYLFVRSVRKLTARFTQVLWEGDEKVSKIAAVTSVIDELLEELDPSRQIPENTALKKMLDTINSQCVKLESSFMYDSVPISHIRKASAWARLTAADGMRVLILENVERMQDGVRNALLKILEEPPEQALFILTARRKSAVLPTILSRVRTYTFAERTAVQQSDVVQRIFRNGGNVNSVADYLNGFLPIPPEQIEKLAFDFVADLYKKNIPDVEALVKQFKNFEPRVTLFLFFNGILNAVKKIGESLQAAQPVQGGTYTAQSLQAVQANTVSAAYILNNVKRSYEDITVYNQSPQAALESIVYAFWEQEEACPA</sequence>
<evidence type="ECO:0000313" key="2">
    <source>
        <dbReference type="Proteomes" id="UP000016649"/>
    </source>
</evidence>
<dbReference type="EMBL" id="AWVH01000039">
    <property type="protein sequence ID" value="ERJ92054.1"/>
    <property type="molecule type" value="Genomic_DNA"/>
</dbReference>
<dbReference type="Gene3D" id="3.40.50.300">
    <property type="entry name" value="P-loop containing nucleotide triphosphate hydrolases"/>
    <property type="match status" value="2"/>
</dbReference>